<keyword evidence="8 13" id="KW-0249">Electron transport</keyword>
<dbReference type="InterPro" id="IPR008972">
    <property type="entry name" value="Cupredoxin"/>
</dbReference>
<protein>
    <recommendedName>
        <fullName evidence="14">Cytochrome c oxidase subunit 2</fullName>
        <ecNumber evidence="14">7.1.1.9</ecNumber>
    </recommendedName>
</protein>
<evidence type="ECO:0000256" key="14">
    <source>
        <dbReference type="RuleBase" id="RU004024"/>
    </source>
</evidence>
<feature type="transmembrane region" description="Helical" evidence="15">
    <location>
        <begin position="93"/>
        <end position="116"/>
    </location>
</feature>
<comment type="caution">
    <text evidence="18">The sequence shown here is derived from an EMBL/GenBank/DDBJ whole genome shotgun (WGS) entry which is preliminary data.</text>
</comment>
<evidence type="ECO:0000256" key="7">
    <source>
        <dbReference type="ARBA" id="ARBA00022967"/>
    </source>
</evidence>
<dbReference type="PROSITE" id="PS00078">
    <property type="entry name" value="COX2"/>
    <property type="match status" value="1"/>
</dbReference>
<feature type="transmembrane region" description="Helical" evidence="15">
    <location>
        <begin position="53"/>
        <end position="72"/>
    </location>
</feature>
<comment type="function">
    <text evidence="14">Subunits I and II form the functional core of the enzyme complex. Electrons originating in cytochrome c are transferred via heme a and Cu(A) to the binuclear center formed by heme a3 and Cu(B).</text>
</comment>
<evidence type="ECO:0000256" key="12">
    <source>
        <dbReference type="ARBA" id="ARBA00047816"/>
    </source>
</evidence>
<evidence type="ECO:0000256" key="11">
    <source>
        <dbReference type="ARBA" id="ARBA00023136"/>
    </source>
</evidence>
<gene>
    <name evidence="18" type="ORF">NOG11_02355</name>
</gene>
<keyword evidence="5 13" id="KW-0812">Transmembrane</keyword>
<evidence type="ECO:0000256" key="6">
    <source>
        <dbReference type="ARBA" id="ARBA00022723"/>
    </source>
</evidence>
<dbReference type="GO" id="GO:0005886">
    <property type="term" value="C:plasma membrane"/>
    <property type="evidence" value="ECO:0007669"/>
    <property type="project" value="UniProtKB-SubCell"/>
</dbReference>
<organism evidence="18 19">
    <name type="scientific">Parvularcula maris</name>
    <dbReference type="NCBI Taxonomy" id="2965077"/>
    <lineage>
        <taxon>Bacteria</taxon>
        <taxon>Pseudomonadati</taxon>
        <taxon>Pseudomonadota</taxon>
        <taxon>Alphaproteobacteria</taxon>
        <taxon>Parvularculales</taxon>
        <taxon>Parvularculaceae</taxon>
        <taxon>Parvularcula</taxon>
    </lineage>
</organism>
<comment type="catalytic activity">
    <reaction evidence="12 14">
        <text>4 Fe(II)-[cytochrome c] + O2 + 8 H(+)(in) = 4 Fe(III)-[cytochrome c] + 2 H2O + 4 H(+)(out)</text>
        <dbReference type="Rhea" id="RHEA:11436"/>
        <dbReference type="Rhea" id="RHEA-COMP:10350"/>
        <dbReference type="Rhea" id="RHEA-COMP:14399"/>
        <dbReference type="ChEBI" id="CHEBI:15377"/>
        <dbReference type="ChEBI" id="CHEBI:15378"/>
        <dbReference type="ChEBI" id="CHEBI:15379"/>
        <dbReference type="ChEBI" id="CHEBI:29033"/>
        <dbReference type="ChEBI" id="CHEBI:29034"/>
        <dbReference type="EC" id="7.1.1.9"/>
    </reaction>
</comment>
<dbReference type="PROSITE" id="PS50999">
    <property type="entry name" value="COX2_TM"/>
    <property type="match status" value="1"/>
</dbReference>
<dbReference type="InterPro" id="IPR001505">
    <property type="entry name" value="Copper_CuA"/>
</dbReference>
<dbReference type="Proteomes" id="UP001142610">
    <property type="component" value="Unassembled WGS sequence"/>
</dbReference>
<reference evidence="18" key="1">
    <citation type="submission" date="2022-07" db="EMBL/GenBank/DDBJ databases">
        <title>Parvularcula maris sp. nov., an algicidal bacterium isolated from seawater.</title>
        <authorList>
            <person name="Li F."/>
        </authorList>
    </citation>
    <scope>NUCLEOTIDE SEQUENCE</scope>
    <source>
        <strain evidence="18">BGMRC 0090</strain>
    </source>
</reference>
<keyword evidence="9 15" id="KW-1133">Transmembrane helix</keyword>
<comment type="similarity">
    <text evidence="2 13">Belongs to the cytochrome c oxidase subunit 2 family.</text>
</comment>
<dbReference type="EMBL" id="JANIBC010000001">
    <property type="protein sequence ID" value="MCQ8184218.1"/>
    <property type="molecule type" value="Genomic_DNA"/>
</dbReference>
<dbReference type="GO" id="GO:0004129">
    <property type="term" value="F:cytochrome-c oxidase activity"/>
    <property type="evidence" value="ECO:0007669"/>
    <property type="project" value="UniProtKB-EC"/>
</dbReference>
<evidence type="ECO:0000256" key="9">
    <source>
        <dbReference type="ARBA" id="ARBA00022989"/>
    </source>
</evidence>
<dbReference type="PROSITE" id="PS50857">
    <property type="entry name" value="COX2_CUA"/>
    <property type="match status" value="1"/>
</dbReference>
<dbReference type="InterPro" id="IPR036257">
    <property type="entry name" value="Cyt_c_oxidase_su2_TM_sf"/>
</dbReference>
<comment type="subcellular location">
    <subcellularLocation>
        <location evidence="13">Cell membrane</location>
        <topology evidence="13">Multi-pass membrane protein</topology>
    </subcellularLocation>
    <subcellularLocation>
        <location evidence="1">Membrane</location>
        <topology evidence="1">Multi-pass membrane protein</topology>
    </subcellularLocation>
</comment>
<dbReference type="PANTHER" id="PTHR22888">
    <property type="entry name" value="CYTOCHROME C OXIDASE, SUBUNIT II"/>
    <property type="match status" value="1"/>
</dbReference>
<evidence type="ECO:0000256" key="2">
    <source>
        <dbReference type="ARBA" id="ARBA00007866"/>
    </source>
</evidence>
<dbReference type="InterPro" id="IPR045187">
    <property type="entry name" value="CcO_II"/>
</dbReference>
<proteinExistence type="inferred from homology"/>
<evidence type="ECO:0000256" key="8">
    <source>
        <dbReference type="ARBA" id="ARBA00022982"/>
    </source>
</evidence>
<dbReference type="GO" id="GO:0042773">
    <property type="term" value="P:ATP synthesis coupled electron transport"/>
    <property type="evidence" value="ECO:0007669"/>
    <property type="project" value="TreeGrafter"/>
</dbReference>
<evidence type="ECO:0000313" key="18">
    <source>
        <dbReference type="EMBL" id="MCQ8184218.1"/>
    </source>
</evidence>
<evidence type="ECO:0000256" key="15">
    <source>
        <dbReference type="SAM" id="Phobius"/>
    </source>
</evidence>
<keyword evidence="6 14" id="KW-0479">Metal-binding</keyword>
<dbReference type="Gene3D" id="1.10.287.90">
    <property type="match status" value="1"/>
</dbReference>
<sequence length="390" mass="43764">MADPAFAQEAADTTPAIVDGLEEDRPDAIGTGLREAASPVAEEIHSFYELTLLPMKLLISFFVLGLLVWVMIRYNAKANPVPKRFSHNTLVEILWTGIPVLILFIIAIPSFDLLYLEDVMPDGQVHEYDEAPGQTEFQFANDFPASRMVKKERHLDVFAVRGEERRLLQPGDDFEVEGLGDENVLVRLENPLPAGERLRIVAGRARVGAKKALWLFGEDTTRVIEAPTLTIKATGYQWGWAYSYPDYGDFEFDALMAPPDATTEELYRLATTNDIVVPAGETVRVITTARDVIHSWAMPAFGVKIDAIPGRLNETWFQTDMEKTFYGQCSEICGKDHAFMPISVRVVSREEFEAWVDERRELEGMEPFFAGQELAAAESGEERQAALQQN</sequence>
<evidence type="ECO:0000259" key="16">
    <source>
        <dbReference type="PROSITE" id="PS50857"/>
    </source>
</evidence>
<dbReference type="PRINTS" id="PR01166">
    <property type="entry name" value="CYCOXIDASEII"/>
</dbReference>
<dbReference type="SUPFAM" id="SSF49503">
    <property type="entry name" value="Cupredoxins"/>
    <property type="match status" value="1"/>
</dbReference>
<dbReference type="AlphaFoldDB" id="A0A9X2RJ25"/>
<evidence type="ECO:0000256" key="1">
    <source>
        <dbReference type="ARBA" id="ARBA00004141"/>
    </source>
</evidence>
<dbReference type="CDD" id="cd13912">
    <property type="entry name" value="CcO_II_C"/>
    <property type="match status" value="1"/>
</dbReference>
<dbReference type="Gene3D" id="2.60.40.420">
    <property type="entry name" value="Cupredoxins - blue copper proteins"/>
    <property type="match status" value="1"/>
</dbReference>
<keyword evidence="4 13" id="KW-0679">Respiratory chain</keyword>
<dbReference type="Pfam" id="PF00116">
    <property type="entry name" value="COX2"/>
    <property type="match status" value="1"/>
</dbReference>
<dbReference type="GO" id="GO:0005507">
    <property type="term" value="F:copper ion binding"/>
    <property type="evidence" value="ECO:0007669"/>
    <property type="project" value="InterPro"/>
</dbReference>
<evidence type="ECO:0000259" key="17">
    <source>
        <dbReference type="PROSITE" id="PS50999"/>
    </source>
</evidence>
<evidence type="ECO:0000256" key="4">
    <source>
        <dbReference type="ARBA" id="ARBA00022660"/>
    </source>
</evidence>
<keyword evidence="19" id="KW-1185">Reference proteome</keyword>
<evidence type="ECO:0000256" key="3">
    <source>
        <dbReference type="ARBA" id="ARBA00022448"/>
    </source>
</evidence>
<keyword evidence="3 13" id="KW-0813">Transport</keyword>
<dbReference type="SUPFAM" id="SSF81464">
    <property type="entry name" value="Cytochrome c oxidase subunit II-like, transmembrane region"/>
    <property type="match status" value="1"/>
</dbReference>
<dbReference type="Pfam" id="PF02790">
    <property type="entry name" value="COX2_TM"/>
    <property type="match status" value="1"/>
</dbReference>
<evidence type="ECO:0000256" key="13">
    <source>
        <dbReference type="RuleBase" id="RU000456"/>
    </source>
</evidence>
<dbReference type="InterPro" id="IPR034210">
    <property type="entry name" value="CcO_II_C"/>
</dbReference>
<keyword evidence="11 15" id="KW-0472">Membrane</keyword>
<dbReference type="InterPro" id="IPR011759">
    <property type="entry name" value="Cyt_c_oxidase_su2_TM_dom"/>
</dbReference>
<evidence type="ECO:0000256" key="5">
    <source>
        <dbReference type="ARBA" id="ARBA00022692"/>
    </source>
</evidence>
<dbReference type="InterPro" id="IPR002429">
    <property type="entry name" value="CcO_II-like_C"/>
</dbReference>
<keyword evidence="7" id="KW-1278">Translocase</keyword>
<keyword evidence="10 14" id="KW-0186">Copper</keyword>
<accession>A0A9X2RJ25</accession>
<evidence type="ECO:0000313" key="19">
    <source>
        <dbReference type="Proteomes" id="UP001142610"/>
    </source>
</evidence>
<feature type="domain" description="Cytochrome oxidase subunit II transmembrane region profile" evidence="17">
    <location>
        <begin position="25"/>
        <end position="121"/>
    </location>
</feature>
<comment type="cofactor">
    <cofactor evidence="14">
        <name>Cu cation</name>
        <dbReference type="ChEBI" id="CHEBI:23378"/>
    </cofactor>
    <text evidence="14">Binds a copper A center.</text>
</comment>
<feature type="domain" description="Cytochrome oxidase subunit II copper A binding" evidence="16">
    <location>
        <begin position="226"/>
        <end position="358"/>
    </location>
</feature>
<evidence type="ECO:0000256" key="10">
    <source>
        <dbReference type="ARBA" id="ARBA00023008"/>
    </source>
</evidence>
<dbReference type="PANTHER" id="PTHR22888:SF9">
    <property type="entry name" value="CYTOCHROME C OXIDASE SUBUNIT 2"/>
    <property type="match status" value="1"/>
</dbReference>
<dbReference type="EC" id="7.1.1.9" evidence="14"/>
<name>A0A9X2RJ25_9PROT</name>